<reference evidence="1 2" key="1">
    <citation type="journal article" date="2018" name="New Phytol.">
        <title>Phylogenomics of Endogonaceae and evolution of mycorrhizas within Mucoromycota.</title>
        <authorList>
            <person name="Chang Y."/>
            <person name="Desiro A."/>
            <person name="Na H."/>
            <person name="Sandor L."/>
            <person name="Lipzen A."/>
            <person name="Clum A."/>
            <person name="Barry K."/>
            <person name="Grigoriev I.V."/>
            <person name="Martin F.M."/>
            <person name="Stajich J.E."/>
            <person name="Smith M.E."/>
            <person name="Bonito G."/>
            <person name="Spatafora J.W."/>
        </authorList>
    </citation>
    <scope>NUCLEOTIDE SEQUENCE [LARGE SCALE GENOMIC DNA]</scope>
    <source>
        <strain evidence="1 2">GMNB39</strain>
    </source>
</reference>
<accession>A0A433D5K3</accession>
<dbReference type="OrthoDB" id="4349954at2759"/>
<dbReference type="EMBL" id="RBNI01006319">
    <property type="protein sequence ID" value="RUP46111.1"/>
    <property type="molecule type" value="Genomic_DNA"/>
</dbReference>
<protein>
    <submittedName>
        <fullName evidence="1">Uncharacterized protein</fullName>
    </submittedName>
</protein>
<proteinExistence type="predicted"/>
<keyword evidence="2" id="KW-1185">Reference proteome</keyword>
<dbReference type="Proteomes" id="UP000268093">
    <property type="component" value="Unassembled WGS sequence"/>
</dbReference>
<organism evidence="1 2">
    <name type="scientific">Jimgerdemannia flammicorona</name>
    <dbReference type="NCBI Taxonomy" id="994334"/>
    <lineage>
        <taxon>Eukaryota</taxon>
        <taxon>Fungi</taxon>
        <taxon>Fungi incertae sedis</taxon>
        <taxon>Mucoromycota</taxon>
        <taxon>Mucoromycotina</taxon>
        <taxon>Endogonomycetes</taxon>
        <taxon>Endogonales</taxon>
        <taxon>Endogonaceae</taxon>
        <taxon>Jimgerdemannia</taxon>
    </lineage>
</organism>
<dbReference type="AlphaFoldDB" id="A0A433D5K3"/>
<gene>
    <name evidence="1" type="ORF">BC936DRAFT_147350</name>
</gene>
<evidence type="ECO:0000313" key="2">
    <source>
        <dbReference type="Proteomes" id="UP000268093"/>
    </source>
</evidence>
<name>A0A433D5K3_9FUNG</name>
<sequence>MPAVTLEDPYPLAHFTTTTSTALSNDTLAVSCTPVDVSPLSSVISDSASTTDSDLVALTVQGEGVDLYNRKRGSSIATSCLSKEVHLKELQLPDARVFNNHNLIEFPNAQRTNPTIVVLGSDVSPKEESKIVWMWHDKDDKGLSLDAESEAGLATKTVKKVGLGCILVGHALGVNDECEDLFPASIPSPAVIHRSDQPRRLHIFGSP</sequence>
<evidence type="ECO:0000313" key="1">
    <source>
        <dbReference type="EMBL" id="RUP46111.1"/>
    </source>
</evidence>
<comment type="caution">
    <text evidence="1">The sequence shown here is derived from an EMBL/GenBank/DDBJ whole genome shotgun (WGS) entry which is preliminary data.</text>
</comment>